<evidence type="ECO:0000313" key="5">
    <source>
        <dbReference type="Proteomes" id="UP000290218"/>
    </source>
</evidence>
<organism evidence="4 5">
    <name type="scientific">Oleiharenicola lentus</name>
    <dbReference type="NCBI Taxonomy" id="2508720"/>
    <lineage>
        <taxon>Bacteria</taxon>
        <taxon>Pseudomonadati</taxon>
        <taxon>Verrucomicrobiota</taxon>
        <taxon>Opitutia</taxon>
        <taxon>Opitutales</taxon>
        <taxon>Opitutaceae</taxon>
        <taxon>Oleiharenicola</taxon>
    </lineage>
</organism>
<dbReference type="Gene3D" id="1.20.58.300">
    <property type="entry name" value="FlgN-like"/>
    <property type="match status" value="1"/>
</dbReference>
<evidence type="ECO:0000256" key="1">
    <source>
        <dbReference type="ARBA" id="ARBA00002397"/>
    </source>
</evidence>
<dbReference type="InterPro" id="IPR036679">
    <property type="entry name" value="FlgN-like_sf"/>
</dbReference>
<dbReference type="AlphaFoldDB" id="A0A4Q1C3M4"/>
<evidence type="ECO:0000313" key="4">
    <source>
        <dbReference type="EMBL" id="RXK52941.1"/>
    </source>
</evidence>
<protein>
    <submittedName>
        <fullName evidence="4">Flagellar biosynthesis protein FlgN</fullName>
    </submittedName>
</protein>
<proteinExistence type="inferred from homology"/>
<keyword evidence="4" id="KW-0966">Cell projection</keyword>
<dbReference type="OrthoDB" id="194845at2"/>
<comment type="similarity">
    <text evidence="2">Belongs to the FlgN family.</text>
</comment>
<dbReference type="Proteomes" id="UP000290218">
    <property type="component" value="Unassembled WGS sequence"/>
</dbReference>
<comment type="caution">
    <text evidence="4">The sequence shown here is derived from an EMBL/GenBank/DDBJ whole genome shotgun (WGS) entry which is preliminary data.</text>
</comment>
<gene>
    <name evidence="4" type="ORF">ESB00_14610</name>
</gene>
<keyword evidence="5" id="KW-1185">Reference proteome</keyword>
<keyword evidence="4" id="KW-0969">Cilium</keyword>
<evidence type="ECO:0000256" key="2">
    <source>
        <dbReference type="ARBA" id="ARBA00007703"/>
    </source>
</evidence>
<dbReference type="Pfam" id="PF05130">
    <property type="entry name" value="FlgN"/>
    <property type="match status" value="1"/>
</dbReference>
<dbReference type="GO" id="GO:0044780">
    <property type="term" value="P:bacterial-type flagellum assembly"/>
    <property type="evidence" value="ECO:0007669"/>
    <property type="project" value="InterPro"/>
</dbReference>
<dbReference type="InterPro" id="IPR007809">
    <property type="entry name" value="FlgN-like"/>
</dbReference>
<keyword evidence="3" id="KW-1005">Bacterial flagellum biogenesis</keyword>
<evidence type="ECO:0000256" key="3">
    <source>
        <dbReference type="ARBA" id="ARBA00022795"/>
    </source>
</evidence>
<sequence length="166" mass="18596">MSEPWTIIAESLRTEIAGFGGLLNLFEQQQQSLFTRDTESVLRLSGEIEAHTRAMSEHRQRREQIVAEFALSQGQPARATLRSLLPFIAAEARPLLEALIAEVNVLIHRVRRLTRQNHTLLARTVEAQQELMRTLRPDAFQHTYSAAGRRTLTTAARTTGALQAAG</sequence>
<dbReference type="RefSeq" id="WP_129048531.1">
    <property type="nucleotide sequence ID" value="NZ_SDHX01000002.1"/>
</dbReference>
<keyword evidence="4" id="KW-0282">Flagellum</keyword>
<dbReference type="SUPFAM" id="SSF140566">
    <property type="entry name" value="FlgN-like"/>
    <property type="match status" value="1"/>
</dbReference>
<reference evidence="4 5" key="1">
    <citation type="submission" date="2019-01" db="EMBL/GenBank/DDBJ databases">
        <title>Lacunisphaera sp. strain TWA-58.</title>
        <authorList>
            <person name="Chen W.-M."/>
        </authorList>
    </citation>
    <scope>NUCLEOTIDE SEQUENCE [LARGE SCALE GENOMIC DNA]</scope>
    <source>
        <strain evidence="4 5">TWA-58</strain>
    </source>
</reference>
<dbReference type="EMBL" id="SDHX01000002">
    <property type="protein sequence ID" value="RXK52941.1"/>
    <property type="molecule type" value="Genomic_DNA"/>
</dbReference>
<comment type="function">
    <text evidence="1">Required for the efficient initiation of filament assembly.</text>
</comment>
<name>A0A4Q1C3M4_9BACT</name>
<accession>A0A4Q1C3M4</accession>